<dbReference type="EMBL" id="REGN01000480">
    <property type="protein sequence ID" value="RNA41591.1"/>
    <property type="molecule type" value="Genomic_DNA"/>
</dbReference>
<gene>
    <name evidence="2" type="ORF">BpHYR1_003477</name>
</gene>
<dbReference type="AlphaFoldDB" id="A0A3M7T0N6"/>
<name>A0A3M7T0N6_BRAPC</name>
<keyword evidence="3" id="KW-1185">Reference proteome</keyword>
<keyword evidence="1" id="KW-0472">Membrane</keyword>
<proteinExistence type="predicted"/>
<keyword evidence="1" id="KW-1133">Transmembrane helix</keyword>
<evidence type="ECO:0000256" key="1">
    <source>
        <dbReference type="SAM" id="Phobius"/>
    </source>
</evidence>
<sequence length="112" mass="13119">MKQMCNFAEFAQILQTSAEGETTVVSLCFIYRTILYEITQCQIGLFLTSFNLRIRMRNAANSQRLEYFSFIDIVILIGLEKLTLLISNKFPTFKPSIFDDQHKSYRFPFDKP</sequence>
<dbReference type="Proteomes" id="UP000276133">
    <property type="component" value="Unassembled WGS sequence"/>
</dbReference>
<comment type="caution">
    <text evidence="2">The sequence shown here is derived from an EMBL/GenBank/DDBJ whole genome shotgun (WGS) entry which is preliminary data.</text>
</comment>
<protein>
    <submittedName>
        <fullName evidence="2">Uncharacterized protein</fullName>
    </submittedName>
</protein>
<evidence type="ECO:0000313" key="3">
    <source>
        <dbReference type="Proteomes" id="UP000276133"/>
    </source>
</evidence>
<reference evidence="2 3" key="1">
    <citation type="journal article" date="2018" name="Sci. Rep.">
        <title>Genomic signatures of local adaptation to the degree of environmental predictability in rotifers.</title>
        <authorList>
            <person name="Franch-Gras L."/>
            <person name="Hahn C."/>
            <person name="Garcia-Roger E.M."/>
            <person name="Carmona M.J."/>
            <person name="Serra M."/>
            <person name="Gomez A."/>
        </authorList>
    </citation>
    <scope>NUCLEOTIDE SEQUENCE [LARGE SCALE GENOMIC DNA]</scope>
    <source>
        <strain evidence="2">HYR1</strain>
    </source>
</reference>
<evidence type="ECO:0000313" key="2">
    <source>
        <dbReference type="EMBL" id="RNA41591.1"/>
    </source>
</evidence>
<accession>A0A3M7T0N6</accession>
<feature type="transmembrane region" description="Helical" evidence="1">
    <location>
        <begin position="65"/>
        <end position="86"/>
    </location>
</feature>
<keyword evidence="1" id="KW-0812">Transmembrane</keyword>
<organism evidence="2 3">
    <name type="scientific">Brachionus plicatilis</name>
    <name type="common">Marine rotifer</name>
    <name type="synonym">Brachionus muelleri</name>
    <dbReference type="NCBI Taxonomy" id="10195"/>
    <lineage>
        <taxon>Eukaryota</taxon>
        <taxon>Metazoa</taxon>
        <taxon>Spiralia</taxon>
        <taxon>Gnathifera</taxon>
        <taxon>Rotifera</taxon>
        <taxon>Eurotatoria</taxon>
        <taxon>Monogononta</taxon>
        <taxon>Pseudotrocha</taxon>
        <taxon>Ploima</taxon>
        <taxon>Brachionidae</taxon>
        <taxon>Brachionus</taxon>
    </lineage>
</organism>